<protein>
    <recommendedName>
        <fullName evidence="4">C3H1-type domain-containing protein</fullName>
    </recommendedName>
</protein>
<name>A0ABN9SUR3_9DINO</name>
<sequence>AASMENPHPVLEQSGDEGLRAPLALLTPRLENAVETYCAASGDSAGAVRQWLEANHVTSLLVLEILADELGEPDPETDPLRPPAGFFDHALDLAEQAYLAIKHVAKVRRKHATADLKEAAPLRTVENLCTLPATGAQRPFKSSRPRAEQQRDQESLDAREHETACISLTQCANTVATVTEIDVKVYLDEQKERGHSVPGAAFSAPRWFDNAIQMGWPLQDELVLTAVTEAHGAAAATRVQAEPFTQLVVDKLHDLFWRAQGAERWITGFYICLASAVLRWGDLHRSWNLGLTRDALYGTSYRMKRKTAPTPWAALRYDAGGRDWGGAWHELTNALTPESDPGQPRKWLWPAVEHPGEGRLEVAAPLRKGSYHNCLRTLQVILRKAGVQDTPRGYTLHSPRFYMPAVVRQIGGTREQVAAVGHWADGSQVPLQYDQARCCSELLVKAQVLQALRNGFRPAGSFEVPQFGGPRDVHPPPGQLTEGTLGDRKAAPGLDAEAAKASAGHQGDVQDRDPEWILNVRSAMLHRKHPSLTNRSLCPYVRNYESHKNYRLVASGSELDAAFCASCFGKAKAVDMPQWQGSMASYDDALGRQLDVNLRNLLEECRVQPEIAQWLVEKKITQVGAFSDLADSKEQIVKVLHMAGATIDVDDPVKCQPVKTAFRRALAITKAEDDARARGEVIDREATLGSEDRKRLDKNTAQHYNFQWPQTMLVDDATMGRLIKMFTKKTRYVPRLGEIRNLMEKGPVHEGKILLEMSTNTGHIRGLSRAPEDAAIGGLIQFGRRHMMLMVGYAHAAGPDWEKASLTTLLDYHEWVMKKAYEGDRTREKIKRLMDADYEMRTKWTLGYSTEEHPTLTAAIQHHRSESAYLFQDINKKTNTYGQYEQNEDNNRSRASSAKGYPNNRQHQSRGRSRSRRPETSDKPFMLQKKTPSGADICAFYNKAAGCKDPKCKREHTCNYPGCHKRHTRCDNHPTHPPKRN</sequence>
<accession>A0ABN9SUR3</accession>
<evidence type="ECO:0008006" key="4">
    <source>
        <dbReference type="Google" id="ProtNLM"/>
    </source>
</evidence>
<reference evidence="2" key="1">
    <citation type="submission" date="2023-10" db="EMBL/GenBank/DDBJ databases">
        <authorList>
            <person name="Chen Y."/>
            <person name="Shah S."/>
            <person name="Dougan E. K."/>
            <person name="Thang M."/>
            <person name="Chan C."/>
        </authorList>
    </citation>
    <scope>NUCLEOTIDE SEQUENCE [LARGE SCALE GENOMIC DNA]</scope>
</reference>
<feature type="compositionally biased region" description="Basic and acidic residues" evidence="1">
    <location>
        <begin position="145"/>
        <end position="156"/>
    </location>
</feature>
<feature type="region of interest" description="Disordered" evidence="1">
    <location>
        <begin position="134"/>
        <end position="156"/>
    </location>
</feature>
<evidence type="ECO:0000256" key="1">
    <source>
        <dbReference type="SAM" id="MobiDB-lite"/>
    </source>
</evidence>
<comment type="caution">
    <text evidence="2">The sequence shown here is derived from an EMBL/GenBank/DDBJ whole genome shotgun (WGS) entry which is preliminary data.</text>
</comment>
<proteinExistence type="predicted"/>
<dbReference type="EMBL" id="CAUYUJ010013448">
    <property type="protein sequence ID" value="CAK0836248.1"/>
    <property type="molecule type" value="Genomic_DNA"/>
</dbReference>
<feature type="region of interest" description="Disordered" evidence="1">
    <location>
        <begin position="881"/>
        <end position="929"/>
    </location>
</feature>
<feature type="non-terminal residue" evidence="2">
    <location>
        <position position="1"/>
    </location>
</feature>
<gene>
    <name evidence="2" type="ORF">PCOR1329_LOCUS32810</name>
</gene>
<evidence type="ECO:0000313" key="2">
    <source>
        <dbReference type="EMBL" id="CAK0836248.1"/>
    </source>
</evidence>
<feature type="region of interest" description="Disordered" evidence="1">
    <location>
        <begin position="463"/>
        <end position="489"/>
    </location>
</feature>
<dbReference type="Proteomes" id="UP001189429">
    <property type="component" value="Unassembled WGS sequence"/>
</dbReference>
<organism evidence="2 3">
    <name type="scientific">Prorocentrum cordatum</name>
    <dbReference type="NCBI Taxonomy" id="2364126"/>
    <lineage>
        <taxon>Eukaryota</taxon>
        <taxon>Sar</taxon>
        <taxon>Alveolata</taxon>
        <taxon>Dinophyceae</taxon>
        <taxon>Prorocentrales</taxon>
        <taxon>Prorocentraceae</taxon>
        <taxon>Prorocentrum</taxon>
    </lineage>
</organism>
<evidence type="ECO:0000313" key="3">
    <source>
        <dbReference type="Proteomes" id="UP001189429"/>
    </source>
</evidence>
<keyword evidence="3" id="KW-1185">Reference proteome</keyword>